<organism evidence="1 2">
    <name type="scientific">Litoribrevibacter albus</name>
    <dbReference type="NCBI Taxonomy" id="1473156"/>
    <lineage>
        <taxon>Bacteria</taxon>
        <taxon>Pseudomonadati</taxon>
        <taxon>Pseudomonadota</taxon>
        <taxon>Gammaproteobacteria</taxon>
        <taxon>Oceanospirillales</taxon>
        <taxon>Oceanospirillaceae</taxon>
        <taxon>Litoribrevibacter</taxon>
    </lineage>
</organism>
<dbReference type="PANTHER" id="PTHR35271">
    <property type="entry name" value="ABC TRANSPORTER, SUBSTRATE-BINDING LIPOPROTEIN-RELATED"/>
    <property type="match status" value="1"/>
</dbReference>
<dbReference type="Proteomes" id="UP001161389">
    <property type="component" value="Unassembled WGS sequence"/>
</dbReference>
<gene>
    <name evidence="1" type="ORF">GCM10007876_10090</name>
</gene>
<sequence>MERYRIAEQTFAEQVGKDAYLAIDLFNEDNPIGRLQAALNSGNYDRIYCIGAKALGSIDTIAPDQNIVFSSVLNWQRFQGQQGISGIASDVAAASQLAMFKYFFPEITTIGVIYSQTNQALINEAKAAARELGLTLVAVKTQDSRLLKEQVTELASSAQALWLISDPVTLSSSEQAKQLLQIADQNALPVFSTHRFFSKLGATFTISADLPTIGRQAAVLIQQNHQIQSNKIHHPVGSYISVNLEKVKQYQLTLNYQALDSVNELLE</sequence>
<dbReference type="Pfam" id="PF04392">
    <property type="entry name" value="ABC_sub_bind"/>
    <property type="match status" value="1"/>
</dbReference>
<proteinExistence type="predicted"/>
<accession>A0AA37S8A1</accession>
<protein>
    <recommendedName>
        <fullName evidence="3">ABC transporter substrate-binding protein</fullName>
    </recommendedName>
</protein>
<keyword evidence="2" id="KW-1185">Reference proteome</keyword>
<comment type="caution">
    <text evidence="1">The sequence shown here is derived from an EMBL/GenBank/DDBJ whole genome shotgun (WGS) entry which is preliminary data.</text>
</comment>
<evidence type="ECO:0000313" key="1">
    <source>
        <dbReference type="EMBL" id="GLQ30531.1"/>
    </source>
</evidence>
<evidence type="ECO:0008006" key="3">
    <source>
        <dbReference type="Google" id="ProtNLM"/>
    </source>
</evidence>
<dbReference type="Gene3D" id="3.40.50.2300">
    <property type="match status" value="1"/>
</dbReference>
<reference evidence="1" key="1">
    <citation type="journal article" date="2014" name="Int. J. Syst. Evol. Microbiol.">
        <title>Complete genome sequence of Corynebacterium casei LMG S-19264T (=DSM 44701T), isolated from a smear-ripened cheese.</title>
        <authorList>
            <consortium name="US DOE Joint Genome Institute (JGI-PGF)"/>
            <person name="Walter F."/>
            <person name="Albersmeier A."/>
            <person name="Kalinowski J."/>
            <person name="Ruckert C."/>
        </authorList>
    </citation>
    <scope>NUCLEOTIDE SEQUENCE</scope>
    <source>
        <strain evidence="1">NBRC 110071</strain>
    </source>
</reference>
<reference evidence="1" key="2">
    <citation type="submission" date="2023-01" db="EMBL/GenBank/DDBJ databases">
        <title>Draft genome sequence of Litoribrevibacter albus strain NBRC 110071.</title>
        <authorList>
            <person name="Sun Q."/>
            <person name="Mori K."/>
        </authorList>
    </citation>
    <scope>NUCLEOTIDE SEQUENCE</scope>
    <source>
        <strain evidence="1">NBRC 110071</strain>
    </source>
</reference>
<name>A0AA37S8A1_9GAMM</name>
<evidence type="ECO:0000313" key="2">
    <source>
        <dbReference type="Proteomes" id="UP001161389"/>
    </source>
</evidence>
<dbReference type="EMBL" id="BSNM01000006">
    <property type="protein sequence ID" value="GLQ30531.1"/>
    <property type="molecule type" value="Genomic_DNA"/>
</dbReference>
<dbReference type="InterPro" id="IPR007487">
    <property type="entry name" value="ABC_transpt-TYRBP-like"/>
</dbReference>
<dbReference type="PANTHER" id="PTHR35271:SF1">
    <property type="entry name" value="ABC TRANSPORTER, SUBSTRATE-BINDING LIPOPROTEIN"/>
    <property type="match status" value="1"/>
</dbReference>
<dbReference type="AlphaFoldDB" id="A0AA37S8A1"/>